<dbReference type="PANTHER" id="PTHR30624">
    <property type="entry name" value="UNCHARACTERIZED PROTEIN TLDD AND PMBA"/>
    <property type="match status" value="1"/>
</dbReference>
<dbReference type="Proteomes" id="UP001144323">
    <property type="component" value="Unassembled WGS sequence"/>
</dbReference>
<evidence type="ECO:0000259" key="7">
    <source>
        <dbReference type="Pfam" id="PF19290"/>
    </source>
</evidence>
<dbReference type="GO" id="GO:0005829">
    <property type="term" value="C:cytosol"/>
    <property type="evidence" value="ECO:0007669"/>
    <property type="project" value="TreeGrafter"/>
</dbReference>
<evidence type="ECO:0000256" key="3">
    <source>
        <dbReference type="ARBA" id="ARBA00022801"/>
    </source>
</evidence>
<feature type="domain" description="Metalloprotease TldD/E C-terminal" evidence="6">
    <location>
        <begin position="259"/>
        <end position="507"/>
    </location>
</feature>
<evidence type="ECO:0000259" key="5">
    <source>
        <dbReference type="Pfam" id="PF01523"/>
    </source>
</evidence>
<reference evidence="8" key="1">
    <citation type="journal article" date="2023" name="Int. J. Syst. Evol. Microbiol.">
        <title>Methylocystis iwaonis sp. nov., a type II methane-oxidizing bacterium from surface soil of a rice paddy field in Japan, and emended description of the genus Methylocystis (ex Whittenbury et al. 1970) Bowman et al. 1993.</title>
        <authorList>
            <person name="Kaise H."/>
            <person name="Sawadogo J.B."/>
            <person name="Alam M.S."/>
            <person name="Ueno C."/>
            <person name="Dianou D."/>
            <person name="Shinjo R."/>
            <person name="Asakawa S."/>
        </authorList>
    </citation>
    <scope>NUCLEOTIDE SEQUENCE</scope>
    <source>
        <strain evidence="8">LMG27198</strain>
    </source>
</reference>
<dbReference type="PANTHER" id="PTHR30624:SF10">
    <property type="entry name" value="CONSERVED PROTEIN"/>
    <property type="match status" value="1"/>
</dbReference>
<dbReference type="FunFam" id="3.30.2290.10:FF:000003">
    <property type="entry name" value="Zinc-dependent protease, TldD/PmbA family"/>
    <property type="match status" value="1"/>
</dbReference>
<dbReference type="Pfam" id="PF19290">
    <property type="entry name" value="PmbA_TldD_2nd"/>
    <property type="match status" value="1"/>
</dbReference>
<sequence length="514" mass="55468">MARGFAPLRDVPERADAGGGSRFALDRRLLDDLADLALTGAKAGGASYADIRLGETLREYAAARDDRLEHFDERSTRGFGLRVLLDGCWGFYGARRLDPASIREGVARALENARAVRPIQSQPIALEQLPAHEAEWIMPMAVDPFAVPTREKSDLLLAICAAARDNGADFCTASLSLAREERFFANSFGARIRQTRTRVHPTFTATAVDRAAGRMASRDSLTPARGAGWEYVAAAALLDEAKIAGEQARAKLSAKPVTTGDYDIVIDPTNLWLTIHETVGHSTELDRVLGWEANFAGTSFVKPAMLNNLRFGSELMTIVADRSQPGALSTIGFDDDGAPAASAEFNIIEKGVFRNFQMALGQAHYIGLPASNGCAYADSPTAFPIQRMPNISLAPNPDRCSLADLVSGVENGVYVVGAGSWSIDQQRDNFQFGGQLFYEIRNGKLGALLRDGAYQSRTIPFWNSLDGLGDASTYHLDGTFTCGKAEPVQVAPVSHGSPPARFRKVRVLNTTGDA</sequence>
<dbReference type="Pfam" id="PF01523">
    <property type="entry name" value="PmbA_TldD_1st"/>
    <property type="match status" value="1"/>
</dbReference>
<dbReference type="InterPro" id="IPR045570">
    <property type="entry name" value="Metalloprtase-TldD/E_cen_dom"/>
</dbReference>
<dbReference type="InterPro" id="IPR036059">
    <property type="entry name" value="TldD/PmbA_sf"/>
</dbReference>
<dbReference type="InterPro" id="IPR051463">
    <property type="entry name" value="Peptidase_U62_metallo"/>
</dbReference>
<dbReference type="EMBL" id="BSEC01000001">
    <property type="protein sequence ID" value="GLI92137.1"/>
    <property type="molecule type" value="Genomic_DNA"/>
</dbReference>
<keyword evidence="2" id="KW-0645">Protease</keyword>
<dbReference type="InterPro" id="IPR002510">
    <property type="entry name" value="Metalloprtase-TldD/E_N"/>
</dbReference>
<keyword evidence="4" id="KW-0482">Metalloprotease</keyword>
<keyword evidence="3" id="KW-0378">Hydrolase</keyword>
<keyword evidence="9" id="KW-1185">Reference proteome</keyword>
<dbReference type="SUPFAM" id="SSF111283">
    <property type="entry name" value="Putative modulator of DNA gyrase, PmbA/TldD"/>
    <property type="match status" value="1"/>
</dbReference>
<feature type="domain" description="Metalloprotease TldD/E N-terminal" evidence="5">
    <location>
        <begin position="49"/>
        <end position="113"/>
    </location>
</feature>
<evidence type="ECO:0000313" key="9">
    <source>
        <dbReference type="Proteomes" id="UP001144323"/>
    </source>
</evidence>
<dbReference type="GO" id="GO:0006508">
    <property type="term" value="P:proteolysis"/>
    <property type="evidence" value="ECO:0007669"/>
    <property type="project" value="UniProtKB-KW"/>
</dbReference>
<dbReference type="AlphaFoldDB" id="A0A9W6LR69"/>
<evidence type="ECO:0000256" key="1">
    <source>
        <dbReference type="ARBA" id="ARBA00005836"/>
    </source>
</evidence>
<name>A0A9W6LR69_9HYPH</name>
<comment type="similarity">
    <text evidence="1">Belongs to the peptidase U62 family.</text>
</comment>
<dbReference type="RefSeq" id="WP_281801166.1">
    <property type="nucleotide sequence ID" value="NZ_BSEC01000001.1"/>
</dbReference>
<dbReference type="Pfam" id="PF19289">
    <property type="entry name" value="PmbA_TldD_3rd"/>
    <property type="match status" value="1"/>
</dbReference>
<dbReference type="InterPro" id="IPR045569">
    <property type="entry name" value="Metalloprtase-TldD/E_C"/>
</dbReference>
<comment type="caution">
    <text evidence="8">The sequence shown here is derived from an EMBL/GenBank/DDBJ whole genome shotgun (WGS) entry which is preliminary data.</text>
</comment>
<evidence type="ECO:0000256" key="2">
    <source>
        <dbReference type="ARBA" id="ARBA00022670"/>
    </source>
</evidence>
<evidence type="ECO:0000259" key="6">
    <source>
        <dbReference type="Pfam" id="PF19289"/>
    </source>
</evidence>
<dbReference type="Gene3D" id="3.30.2290.10">
    <property type="entry name" value="PmbA/TldD superfamily"/>
    <property type="match status" value="1"/>
</dbReference>
<protein>
    <submittedName>
        <fullName evidence="8">Peptidase U62, modulator of DNA gyrase</fullName>
    </submittedName>
</protein>
<dbReference type="InterPro" id="IPR035068">
    <property type="entry name" value="TldD/PmbA_N"/>
</dbReference>
<gene>
    <name evidence="8" type="ORF">LMG27198_11290</name>
</gene>
<dbReference type="GO" id="GO:0008237">
    <property type="term" value="F:metallopeptidase activity"/>
    <property type="evidence" value="ECO:0007669"/>
    <property type="project" value="UniProtKB-KW"/>
</dbReference>
<proteinExistence type="inferred from homology"/>
<feature type="domain" description="Metalloprotease TldD/E central" evidence="7">
    <location>
        <begin position="143"/>
        <end position="252"/>
    </location>
</feature>
<evidence type="ECO:0000256" key="4">
    <source>
        <dbReference type="ARBA" id="ARBA00023049"/>
    </source>
</evidence>
<evidence type="ECO:0000313" key="8">
    <source>
        <dbReference type="EMBL" id="GLI92137.1"/>
    </source>
</evidence>
<accession>A0A9W6LR69</accession>
<organism evidence="8 9">
    <name type="scientific">Methylocystis echinoides</name>
    <dbReference type="NCBI Taxonomy" id="29468"/>
    <lineage>
        <taxon>Bacteria</taxon>
        <taxon>Pseudomonadati</taxon>
        <taxon>Pseudomonadota</taxon>
        <taxon>Alphaproteobacteria</taxon>
        <taxon>Hyphomicrobiales</taxon>
        <taxon>Methylocystaceae</taxon>
        <taxon>Methylocystis</taxon>
    </lineage>
</organism>